<feature type="transmembrane region" description="Helical" evidence="6">
    <location>
        <begin position="21"/>
        <end position="44"/>
    </location>
</feature>
<evidence type="ECO:0000256" key="2">
    <source>
        <dbReference type="ARBA" id="ARBA00006840"/>
    </source>
</evidence>
<organism evidence="7 8">
    <name type="scientific">Acanthaster planci</name>
    <name type="common">Crown-of-thorns starfish</name>
    <dbReference type="NCBI Taxonomy" id="133434"/>
    <lineage>
        <taxon>Eukaryota</taxon>
        <taxon>Metazoa</taxon>
        <taxon>Echinodermata</taxon>
        <taxon>Eleutherozoa</taxon>
        <taxon>Asterozoa</taxon>
        <taxon>Asteroidea</taxon>
        <taxon>Valvatacea</taxon>
        <taxon>Valvatida</taxon>
        <taxon>Acanthasteridae</taxon>
        <taxon>Acanthaster</taxon>
    </lineage>
</organism>
<evidence type="ECO:0000256" key="3">
    <source>
        <dbReference type="ARBA" id="ARBA00022692"/>
    </source>
</evidence>
<comment type="similarity">
    <text evidence="2 6">Belongs to the tetraspanin (TM4SF) family.</text>
</comment>
<dbReference type="Pfam" id="PF00335">
    <property type="entry name" value="Tetraspanin"/>
    <property type="match status" value="1"/>
</dbReference>
<dbReference type="KEGG" id="aplc:110975089"/>
<comment type="subcellular location">
    <subcellularLocation>
        <location evidence="1 6">Membrane</location>
        <topology evidence="1 6">Multi-pass membrane protein</topology>
    </subcellularLocation>
</comment>
<dbReference type="PANTHER" id="PTHR19282">
    <property type="entry name" value="TETRASPANIN"/>
    <property type="match status" value="1"/>
</dbReference>
<dbReference type="SUPFAM" id="SSF48652">
    <property type="entry name" value="Tetraspanin"/>
    <property type="match status" value="1"/>
</dbReference>
<dbReference type="RefSeq" id="XP_022082924.1">
    <property type="nucleotide sequence ID" value="XM_022227232.1"/>
</dbReference>
<evidence type="ECO:0000256" key="1">
    <source>
        <dbReference type="ARBA" id="ARBA00004141"/>
    </source>
</evidence>
<evidence type="ECO:0000256" key="5">
    <source>
        <dbReference type="ARBA" id="ARBA00023136"/>
    </source>
</evidence>
<proteinExistence type="inferred from homology"/>
<keyword evidence="4 6" id="KW-1133">Transmembrane helix</keyword>
<dbReference type="OMA" id="RCTLLWY"/>
<reference evidence="8" key="1">
    <citation type="submission" date="2025-08" db="UniProtKB">
        <authorList>
            <consortium name="RefSeq"/>
        </authorList>
    </citation>
    <scope>IDENTIFICATION</scope>
</reference>
<gene>
    <name evidence="8" type="primary">LOC110975089</name>
</gene>
<feature type="transmembrane region" description="Helical" evidence="6">
    <location>
        <begin position="96"/>
        <end position="122"/>
    </location>
</feature>
<sequence>MVTTLERRQMHRGLQRSRCCSHIVNIVLLVTALGAIGVSVWIFLSVWSHPAREGTLHVLGISYLVSNIVPAALGVVVILVTIVGVCGLCATHRCTLLWYFILLMVAFVLTIAGSIYNFIFYFELKSNIESSLSRGVNEEYGLYGFEEITKSVDSVQIEFECCGSLSYREWRTSEWHRYEGLRHFTEADVPTVPPSCCVMTANGNMSEPVDLMKCSSLQSTYPNEFMYSESCAELIYSWLGLFALILAVACAVLFVIELITVAACAVLFRCLGPVHYEEQKILHRLKGYPDWDKRERHAHSTRPAHSTKV</sequence>
<keyword evidence="7" id="KW-1185">Reference proteome</keyword>
<dbReference type="InterPro" id="IPR000301">
    <property type="entry name" value="Tetraspanin_animals"/>
</dbReference>
<evidence type="ECO:0000256" key="6">
    <source>
        <dbReference type="RuleBase" id="RU361218"/>
    </source>
</evidence>
<evidence type="ECO:0000313" key="8">
    <source>
        <dbReference type="RefSeq" id="XP_022082924.1"/>
    </source>
</evidence>
<evidence type="ECO:0000313" key="7">
    <source>
        <dbReference type="Proteomes" id="UP000694845"/>
    </source>
</evidence>
<dbReference type="PRINTS" id="PR00259">
    <property type="entry name" value="TMFOUR"/>
</dbReference>
<dbReference type="PIRSF" id="PIRSF002419">
    <property type="entry name" value="Tetraspanin"/>
    <property type="match status" value="1"/>
</dbReference>
<evidence type="ECO:0000256" key="4">
    <source>
        <dbReference type="ARBA" id="ARBA00022989"/>
    </source>
</evidence>
<dbReference type="OrthoDB" id="9993879at2759"/>
<dbReference type="Proteomes" id="UP000694845">
    <property type="component" value="Unplaced"/>
</dbReference>
<dbReference type="Gene3D" id="1.10.1450.10">
    <property type="entry name" value="Tetraspanin"/>
    <property type="match status" value="1"/>
</dbReference>
<dbReference type="InterPro" id="IPR018499">
    <property type="entry name" value="Tetraspanin/Peripherin"/>
</dbReference>
<keyword evidence="5 6" id="KW-0472">Membrane</keyword>
<dbReference type="GeneID" id="110975089"/>
<name>A0A8B7XQ22_ACAPL</name>
<dbReference type="PANTHER" id="PTHR19282:SF544">
    <property type="entry name" value="TETRASPANIN"/>
    <property type="match status" value="1"/>
</dbReference>
<accession>A0A8B7XQ22</accession>
<feature type="transmembrane region" description="Helical" evidence="6">
    <location>
        <begin position="235"/>
        <end position="268"/>
    </location>
</feature>
<dbReference type="AlphaFoldDB" id="A0A8B7XQ22"/>
<dbReference type="InterPro" id="IPR008952">
    <property type="entry name" value="Tetraspanin_EC2_sf"/>
</dbReference>
<dbReference type="GO" id="GO:0005886">
    <property type="term" value="C:plasma membrane"/>
    <property type="evidence" value="ECO:0007669"/>
    <property type="project" value="TreeGrafter"/>
</dbReference>
<keyword evidence="3 6" id="KW-0812">Transmembrane</keyword>
<feature type="transmembrane region" description="Helical" evidence="6">
    <location>
        <begin position="64"/>
        <end position="89"/>
    </location>
</feature>
<protein>
    <recommendedName>
        <fullName evidence="6">Tetraspanin</fullName>
    </recommendedName>
</protein>